<feature type="compositionally biased region" description="Basic and acidic residues" evidence="1">
    <location>
        <begin position="47"/>
        <end position="56"/>
    </location>
</feature>
<feature type="region of interest" description="Disordered" evidence="1">
    <location>
        <begin position="42"/>
        <end position="67"/>
    </location>
</feature>
<organism evidence="2 3">
    <name type="scientific">Hyaloperonospora arabidopsidis (strain Emoy2)</name>
    <name type="common">Downy mildew agent</name>
    <name type="synonym">Peronospora arabidopsidis</name>
    <dbReference type="NCBI Taxonomy" id="559515"/>
    <lineage>
        <taxon>Eukaryota</taxon>
        <taxon>Sar</taxon>
        <taxon>Stramenopiles</taxon>
        <taxon>Oomycota</taxon>
        <taxon>Peronosporomycetes</taxon>
        <taxon>Peronosporales</taxon>
        <taxon>Peronosporaceae</taxon>
        <taxon>Hyaloperonospora</taxon>
    </lineage>
</organism>
<reference evidence="3" key="1">
    <citation type="journal article" date="2010" name="Science">
        <title>Signatures of adaptation to obligate biotrophy in the Hyaloperonospora arabidopsidis genome.</title>
        <authorList>
            <person name="Baxter L."/>
            <person name="Tripathy S."/>
            <person name="Ishaque N."/>
            <person name="Boot N."/>
            <person name="Cabral A."/>
            <person name="Kemen E."/>
            <person name="Thines M."/>
            <person name="Ah-Fong A."/>
            <person name="Anderson R."/>
            <person name="Badejoko W."/>
            <person name="Bittner-Eddy P."/>
            <person name="Boore J.L."/>
            <person name="Chibucos M.C."/>
            <person name="Coates M."/>
            <person name="Dehal P."/>
            <person name="Delehaunty K."/>
            <person name="Dong S."/>
            <person name="Downton P."/>
            <person name="Dumas B."/>
            <person name="Fabro G."/>
            <person name="Fronick C."/>
            <person name="Fuerstenberg S.I."/>
            <person name="Fulton L."/>
            <person name="Gaulin E."/>
            <person name="Govers F."/>
            <person name="Hughes L."/>
            <person name="Humphray S."/>
            <person name="Jiang R.H."/>
            <person name="Judelson H."/>
            <person name="Kamoun S."/>
            <person name="Kyung K."/>
            <person name="Meijer H."/>
            <person name="Minx P."/>
            <person name="Morris P."/>
            <person name="Nelson J."/>
            <person name="Phuntumart V."/>
            <person name="Qutob D."/>
            <person name="Rehmany A."/>
            <person name="Rougon-Cardoso A."/>
            <person name="Ryden P."/>
            <person name="Torto-Alalibo T."/>
            <person name="Studholme D."/>
            <person name="Wang Y."/>
            <person name="Win J."/>
            <person name="Wood J."/>
            <person name="Clifton S.W."/>
            <person name="Rogers J."/>
            <person name="Van den Ackerveken G."/>
            <person name="Jones J.D."/>
            <person name="McDowell J.M."/>
            <person name="Beynon J."/>
            <person name="Tyler B.M."/>
        </authorList>
    </citation>
    <scope>NUCLEOTIDE SEQUENCE [LARGE SCALE GENOMIC DNA]</scope>
    <source>
        <strain evidence="3">Emoy2</strain>
    </source>
</reference>
<accession>M4B5P7</accession>
<evidence type="ECO:0000313" key="2">
    <source>
        <dbReference type="EnsemblProtists" id="HpaP801597"/>
    </source>
</evidence>
<proteinExistence type="predicted"/>
<dbReference type="HOGENOM" id="CLU_2817956_0_0_1"/>
<name>M4B5P7_HYAAE</name>
<dbReference type="AlphaFoldDB" id="M4B5P7"/>
<dbReference type="VEuPathDB" id="FungiDB:HpaG801597"/>
<keyword evidence="3" id="KW-1185">Reference proteome</keyword>
<dbReference type="InParanoid" id="M4B5P7"/>
<protein>
    <submittedName>
        <fullName evidence="2">Uncharacterized protein</fullName>
    </submittedName>
</protein>
<dbReference type="Proteomes" id="UP000011713">
    <property type="component" value="Unassembled WGS sequence"/>
</dbReference>
<evidence type="ECO:0000256" key="1">
    <source>
        <dbReference type="SAM" id="MobiDB-lite"/>
    </source>
</evidence>
<sequence length="67" mass="7166">MVTRQKLLHLAREQVSTTSIKLPPAGSMTICRGILSAASGSYQLHGRQKDGEDASRRGGGSCDRPVQ</sequence>
<dbReference type="EMBL" id="JH598461">
    <property type="status" value="NOT_ANNOTATED_CDS"/>
    <property type="molecule type" value="Genomic_DNA"/>
</dbReference>
<evidence type="ECO:0000313" key="3">
    <source>
        <dbReference type="Proteomes" id="UP000011713"/>
    </source>
</evidence>
<dbReference type="EnsemblProtists" id="HpaT801597">
    <property type="protein sequence ID" value="HpaP801597"/>
    <property type="gene ID" value="HpaG801597"/>
</dbReference>
<reference evidence="2" key="2">
    <citation type="submission" date="2015-06" db="UniProtKB">
        <authorList>
            <consortium name="EnsemblProtists"/>
        </authorList>
    </citation>
    <scope>IDENTIFICATION</scope>
    <source>
        <strain evidence="2">Emoy2</strain>
    </source>
</reference>